<reference evidence="2" key="1">
    <citation type="journal article" date="2022" name="Mol. Ecol. Resour.">
        <title>The genomes of chicory, endive, great burdock and yacon provide insights into Asteraceae palaeo-polyploidization history and plant inulin production.</title>
        <authorList>
            <person name="Fan W."/>
            <person name="Wang S."/>
            <person name="Wang H."/>
            <person name="Wang A."/>
            <person name="Jiang F."/>
            <person name="Liu H."/>
            <person name="Zhao H."/>
            <person name="Xu D."/>
            <person name="Zhang Y."/>
        </authorList>
    </citation>
    <scope>NUCLEOTIDE SEQUENCE [LARGE SCALE GENOMIC DNA]</scope>
    <source>
        <strain evidence="2">cv. Yunnan</strain>
    </source>
</reference>
<name>A0ACB8XY22_9ASTR</name>
<keyword evidence="2" id="KW-1185">Reference proteome</keyword>
<proteinExistence type="predicted"/>
<organism evidence="1 2">
    <name type="scientific">Smallanthus sonchifolius</name>
    <dbReference type="NCBI Taxonomy" id="185202"/>
    <lineage>
        <taxon>Eukaryota</taxon>
        <taxon>Viridiplantae</taxon>
        <taxon>Streptophyta</taxon>
        <taxon>Embryophyta</taxon>
        <taxon>Tracheophyta</taxon>
        <taxon>Spermatophyta</taxon>
        <taxon>Magnoliopsida</taxon>
        <taxon>eudicotyledons</taxon>
        <taxon>Gunneridae</taxon>
        <taxon>Pentapetalae</taxon>
        <taxon>asterids</taxon>
        <taxon>campanulids</taxon>
        <taxon>Asterales</taxon>
        <taxon>Asteraceae</taxon>
        <taxon>Asteroideae</taxon>
        <taxon>Heliantheae alliance</taxon>
        <taxon>Millerieae</taxon>
        <taxon>Smallanthus</taxon>
    </lineage>
</organism>
<sequence>MDKIVDEREPFMVPEDIETPYEHSKPTKKDWLTITEKPSIVERITHTIKNPEQALTVEILGWMYDDEKKMYVIKRGDGKIQYFDRSSKLKTLPYWDMRELIHLKMINPSKNTFAADFEEYLKKECGKDKFENFKPQVPECRKLIRNDKDGKRRFNCIHPSTVFDPVDLFSFSDEDSVQEHDV</sequence>
<gene>
    <name evidence="1" type="ORF">L1987_85753</name>
</gene>
<evidence type="ECO:0000313" key="2">
    <source>
        <dbReference type="Proteomes" id="UP001056120"/>
    </source>
</evidence>
<comment type="caution">
    <text evidence="1">The sequence shown here is derived from an EMBL/GenBank/DDBJ whole genome shotgun (WGS) entry which is preliminary data.</text>
</comment>
<dbReference type="EMBL" id="CM042046">
    <property type="protein sequence ID" value="KAI3676153.1"/>
    <property type="molecule type" value="Genomic_DNA"/>
</dbReference>
<reference evidence="1 2" key="2">
    <citation type="journal article" date="2022" name="Mol. Ecol. Resour.">
        <title>The genomes of chicory, endive, great burdock and yacon provide insights into Asteraceae paleo-polyploidization history and plant inulin production.</title>
        <authorList>
            <person name="Fan W."/>
            <person name="Wang S."/>
            <person name="Wang H."/>
            <person name="Wang A."/>
            <person name="Jiang F."/>
            <person name="Liu H."/>
            <person name="Zhao H."/>
            <person name="Xu D."/>
            <person name="Zhang Y."/>
        </authorList>
    </citation>
    <scope>NUCLEOTIDE SEQUENCE [LARGE SCALE GENOMIC DNA]</scope>
    <source>
        <strain evidence="2">cv. Yunnan</strain>
        <tissue evidence="1">Leaves</tissue>
    </source>
</reference>
<dbReference type="Proteomes" id="UP001056120">
    <property type="component" value="Linkage Group LG29"/>
</dbReference>
<protein>
    <submittedName>
        <fullName evidence="1">Uncharacterized protein</fullName>
    </submittedName>
</protein>
<accession>A0ACB8XY22</accession>
<evidence type="ECO:0000313" key="1">
    <source>
        <dbReference type="EMBL" id="KAI3676153.1"/>
    </source>
</evidence>